<feature type="domain" description="Bacterial bifunctional deaminase-reductase C-terminal" evidence="1">
    <location>
        <begin position="3"/>
        <end position="198"/>
    </location>
</feature>
<dbReference type="GO" id="GO:0009231">
    <property type="term" value="P:riboflavin biosynthetic process"/>
    <property type="evidence" value="ECO:0007669"/>
    <property type="project" value="InterPro"/>
</dbReference>
<dbReference type="EMBL" id="CABM01000042">
    <property type="protein sequence ID" value="CBH97247.1"/>
    <property type="molecule type" value="Genomic_DNA"/>
</dbReference>
<dbReference type="AlphaFoldDB" id="E6PQP2"/>
<name>E6PQP2_9ZZZZ</name>
<dbReference type="GO" id="GO:0008703">
    <property type="term" value="F:5-amino-6-(5-phosphoribosylamino)uracil reductase activity"/>
    <property type="evidence" value="ECO:0007669"/>
    <property type="project" value="InterPro"/>
</dbReference>
<dbReference type="InterPro" id="IPR024072">
    <property type="entry name" value="DHFR-like_dom_sf"/>
</dbReference>
<sequence>MAKVIVALTMSLDGFIAGANDGPEQGLGEGGMRLFDWYFDGDSPIPQYQAAAARGVSVPPFKLDKASAAVFEELIDTIGTVVTGRRTYDIANGWGGNGPLPRLPLFVVTHHIPDQVPQGESRYTFVTDGVESAVAQAAAAAGDKYVSLMGASVPQQCLRAGLLDEIQIHLMPVLFGSGVRLFDRLGANHVELDLIKVVDAPGVTHLRYRVIKG</sequence>
<evidence type="ECO:0000313" key="2">
    <source>
        <dbReference type="EMBL" id="CBH97247.1"/>
    </source>
</evidence>
<evidence type="ECO:0000259" key="1">
    <source>
        <dbReference type="Pfam" id="PF01872"/>
    </source>
</evidence>
<organism evidence="2">
    <name type="scientific">mine drainage metagenome</name>
    <dbReference type="NCBI Taxonomy" id="410659"/>
    <lineage>
        <taxon>unclassified sequences</taxon>
        <taxon>metagenomes</taxon>
        <taxon>ecological metagenomes</taxon>
    </lineage>
</organism>
<accession>E6PQP2</accession>
<dbReference type="Gene3D" id="3.40.430.10">
    <property type="entry name" value="Dihydrofolate Reductase, subunit A"/>
    <property type="match status" value="1"/>
</dbReference>
<proteinExistence type="predicted"/>
<dbReference type="InterPro" id="IPR002734">
    <property type="entry name" value="RibDG_C"/>
</dbReference>
<reference evidence="2" key="1">
    <citation type="submission" date="2009-10" db="EMBL/GenBank/DDBJ databases">
        <title>Diversity of trophic interactions inside an arsenic-rich microbial ecosystem.</title>
        <authorList>
            <person name="Bertin P.N."/>
            <person name="Heinrich-Salmeron A."/>
            <person name="Pelletier E."/>
            <person name="Goulhen-Chollet F."/>
            <person name="Arsene-Ploetze F."/>
            <person name="Gallien S."/>
            <person name="Calteau A."/>
            <person name="Vallenet D."/>
            <person name="Casiot C."/>
            <person name="Chane-Woon-Ming B."/>
            <person name="Giloteaux L."/>
            <person name="Barakat M."/>
            <person name="Bonnefoy V."/>
            <person name="Bruneel O."/>
            <person name="Chandler M."/>
            <person name="Cleiss J."/>
            <person name="Duran R."/>
            <person name="Elbaz-Poulichet F."/>
            <person name="Fonknechten N."/>
            <person name="Lauga B."/>
            <person name="Mornico D."/>
            <person name="Ortet P."/>
            <person name="Schaeffer C."/>
            <person name="Siguier P."/>
            <person name="Alexander Thil Smith A."/>
            <person name="Van Dorsselaer A."/>
            <person name="Weissenbach J."/>
            <person name="Medigue C."/>
            <person name="Le Paslier D."/>
        </authorList>
    </citation>
    <scope>NUCLEOTIDE SEQUENCE</scope>
</reference>
<gene>
    <name evidence="2" type="ORF">CARN2_2719</name>
</gene>
<dbReference type="SUPFAM" id="SSF53597">
    <property type="entry name" value="Dihydrofolate reductase-like"/>
    <property type="match status" value="1"/>
</dbReference>
<dbReference type="Pfam" id="PF01872">
    <property type="entry name" value="RibD_C"/>
    <property type="match status" value="1"/>
</dbReference>
<protein>
    <recommendedName>
        <fullName evidence="1">Bacterial bifunctional deaminase-reductase C-terminal domain-containing protein</fullName>
    </recommendedName>
</protein>
<comment type="caution">
    <text evidence="2">The sequence shown here is derived from an EMBL/GenBank/DDBJ whole genome shotgun (WGS) entry which is preliminary data.</text>
</comment>